<gene>
    <name evidence="2" type="ORF">DD728_03225</name>
    <name evidence="3" type="ORF">HY36_13625</name>
</gene>
<keyword evidence="4" id="KW-1185">Reference proteome</keyword>
<evidence type="ECO:0000313" key="4">
    <source>
        <dbReference type="Proteomes" id="UP000024547"/>
    </source>
</evidence>
<dbReference type="PATRIC" id="fig|1280948.3.peg.965"/>
<dbReference type="SUPFAM" id="SSF47413">
    <property type="entry name" value="lambda repressor-like DNA-binding domains"/>
    <property type="match status" value="1"/>
</dbReference>
<reference evidence="3 4" key="1">
    <citation type="journal article" date="2014" name="Antonie Van Leeuwenhoek">
        <title>Hyphomonas beringensis sp. nov. and Hyphomonas chukchiensis sp. nov., isolated from surface seawater of the Bering Sea and Chukchi Sea.</title>
        <authorList>
            <person name="Li C."/>
            <person name="Lai Q."/>
            <person name="Li G."/>
            <person name="Dong C."/>
            <person name="Wang J."/>
            <person name="Liao Y."/>
            <person name="Shao Z."/>
        </authorList>
    </citation>
    <scope>NUCLEOTIDE SEQUENCE [LARGE SCALE GENOMIC DNA]</scope>
    <source>
        <strain evidence="3 4">22II1-22F38</strain>
    </source>
</reference>
<dbReference type="PROSITE" id="PS50943">
    <property type="entry name" value="HTH_CROC1"/>
    <property type="match status" value="1"/>
</dbReference>
<dbReference type="EMBL" id="DOGS01000068">
    <property type="protein sequence ID" value="HBQ47890.1"/>
    <property type="molecule type" value="Genomic_DNA"/>
</dbReference>
<dbReference type="InterPro" id="IPR052345">
    <property type="entry name" value="Rad_response_metalloprotease"/>
</dbReference>
<organism evidence="3 4">
    <name type="scientific">Hyphomonas atlantica</name>
    <dbReference type="NCBI Taxonomy" id="1280948"/>
    <lineage>
        <taxon>Bacteria</taxon>
        <taxon>Pseudomonadati</taxon>
        <taxon>Pseudomonadota</taxon>
        <taxon>Alphaproteobacteria</taxon>
        <taxon>Hyphomonadales</taxon>
        <taxon>Hyphomonadaceae</taxon>
        <taxon>Hyphomonas</taxon>
    </lineage>
</organism>
<dbReference type="AlphaFoldDB" id="A0A059E9P4"/>
<accession>A0A059E9P4</accession>
<dbReference type="Gene3D" id="1.10.260.40">
    <property type="entry name" value="lambda repressor-like DNA-binding domains"/>
    <property type="match status" value="1"/>
</dbReference>
<evidence type="ECO:0000313" key="3">
    <source>
        <dbReference type="EMBL" id="KCZ64386.1"/>
    </source>
</evidence>
<evidence type="ECO:0000313" key="2">
    <source>
        <dbReference type="EMBL" id="HBQ47890.1"/>
    </source>
</evidence>
<dbReference type="InterPro" id="IPR001387">
    <property type="entry name" value="Cro/C1-type_HTH"/>
</dbReference>
<dbReference type="eggNOG" id="COG1396">
    <property type="taxonomic scope" value="Bacteria"/>
</dbReference>
<protein>
    <submittedName>
        <fullName evidence="2">XRE family transcriptional regulator</fullName>
    </submittedName>
</protein>
<feature type="domain" description="HTH cro/C1-type" evidence="1">
    <location>
        <begin position="24"/>
        <end position="78"/>
    </location>
</feature>
<dbReference type="Proteomes" id="UP000263957">
    <property type="component" value="Unassembled WGS sequence"/>
</dbReference>
<evidence type="ECO:0000259" key="1">
    <source>
        <dbReference type="PROSITE" id="PS50943"/>
    </source>
</evidence>
<sequence>MPQDRSNTTSRRPTGADRFTGVQIRQARRELGFTQEDLASTLGLTFQQIQKYEAGHSRLSVGRLREVAIALGKPVGFFFLPVPALPSSQQSEARKLRMLQQEAKKHIDDLAEQADLMAAIRILSALSARQS</sequence>
<dbReference type="OrthoDB" id="9797172at2"/>
<dbReference type="EMBL" id="AWFH01000004">
    <property type="protein sequence ID" value="KCZ64386.1"/>
    <property type="molecule type" value="Genomic_DNA"/>
</dbReference>
<dbReference type="PANTHER" id="PTHR43236:SF2">
    <property type="entry name" value="BLL0069 PROTEIN"/>
    <property type="match status" value="1"/>
</dbReference>
<dbReference type="RefSeq" id="WP_051602508.1">
    <property type="nucleotide sequence ID" value="NZ_AWFH01000004.1"/>
</dbReference>
<dbReference type="Proteomes" id="UP000024547">
    <property type="component" value="Unassembled WGS sequence"/>
</dbReference>
<evidence type="ECO:0000313" key="5">
    <source>
        <dbReference type="Proteomes" id="UP000263957"/>
    </source>
</evidence>
<reference evidence="2 5" key="2">
    <citation type="journal article" date="2018" name="Nat. Biotechnol.">
        <title>A standardized bacterial taxonomy based on genome phylogeny substantially revises the tree of life.</title>
        <authorList>
            <person name="Parks D.H."/>
            <person name="Chuvochina M."/>
            <person name="Waite D.W."/>
            <person name="Rinke C."/>
            <person name="Skarshewski A."/>
            <person name="Chaumeil P.A."/>
            <person name="Hugenholtz P."/>
        </authorList>
    </citation>
    <scope>NUCLEOTIDE SEQUENCE [LARGE SCALE GENOMIC DNA]</scope>
    <source>
        <strain evidence="2">UBA10378</strain>
    </source>
</reference>
<dbReference type="GO" id="GO:0003677">
    <property type="term" value="F:DNA binding"/>
    <property type="evidence" value="ECO:0007669"/>
    <property type="project" value="InterPro"/>
</dbReference>
<name>A0A059E9P4_9PROT</name>
<comment type="caution">
    <text evidence="3">The sequence shown here is derived from an EMBL/GenBank/DDBJ whole genome shotgun (WGS) entry which is preliminary data.</text>
</comment>
<proteinExistence type="predicted"/>
<dbReference type="STRING" id="1280948.HY36_13625"/>
<dbReference type="CDD" id="cd00093">
    <property type="entry name" value="HTH_XRE"/>
    <property type="match status" value="1"/>
</dbReference>
<dbReference type="Pfam" id="PF01381">
    <property type="entry name" value="HTH_3"/>
    <property type="match status" value="1"/>
</dbReference>
<dbReference type="InterPro" id="IPR010982">
    <property type="entry name" value="Lambda_DNA-bd_dom_sf"/>
</dbReference>
<dbReference type="PANTHER" id="PTHR43236">
    <property type="entry name" value="ANTITOXIN HIGA1"/>
    <property type="match status" value="1"/>
</dbReference>
<dbReference type="SMART" id="SM00530">
    <property type="entry name" value="HTH_XRE"/>
    <property type="match status" value="1"/>
</dbReference>